<dbReference type="PANTHER" id="PTHR24102">
    <property type="entry name" value="PHD FINGER PROTEIN"/>
    <property type="match status" value="1"/>
</dbReference>
<dbReference type="InterPro" id="IPR013083">
    <property type="entry name" value="Znf_RING/FYVE/PHD"/>
</dbReference>
<evidence type="ECO:0000256" key="2">
    <source>
        <dbReference type="ARBA" id="ARBA00022771"/>
    </source>
</evidence>
<dbReference type="InterPro" id="IPR001965">
    <property type="entry name" value="Znf_PHD"/>
</dbReference>
<evidence type="ECO:0000256" key="4">
    <source>
        <dbReference type="PROSITE-ProRule" id="PRU00146"/>
    </source>
</evidence>
<protein>
    <recommendedName>
        <fullName evidence="6">PHD-type domain-containing protein</fullName>
    </recommendedName>
</protein>
<organism evidence="7 8">
    <name type="scientific">Thraustotheca clavata</name>
    <dbReference type="NCBI Taxonomy" id="74557"/>
    <lineage>
        <taxon>Eukaryota</taxon>
        <taxon>Sar</taxon>
        <taxon>Stramenopiles</taxon>
        <taxon>Oomycota</taxon>
        <taxon>Saprolegniomycetes</taxon>
        <taxon>Saprolegniales</taxon>
        <taxon>Achlyaceae</taxon>
        <taxon>Thraustotheca</taxon>
    </lineage>
</organism>
<evidence type="ECO:0000313" key="7">
    <source>
        <dbReference type="EMBL" id="OQS03221.1"/>
    </source>
</evidence>
<keyword evidence="3" id="KW-0862">Zinc</keyword>
<keyword evidence="8" id="KW-1185">Reference proteome</keyword>
<gene>
    <name evidence="7" type="ORF">THRCLA_04483</name>
</gene>
<name>A0A1V9ZZ52_9STRA</name>
<dbReference type="Pfam" id="PF00628">
    <property type="entry name" value="PHD"/>
    <property type="match status" value="2"/>
</dbReference>
<feature type="domain" description="PHD-type" evidence="6">
    <location>
        <begin position="240"/>
        <end position="287"/>
    </location>
</feature>
<dbReference type="InterPro" id="IPR019787">
    <property type="entry name" value="Znf_PHD-finger"/>
</dbReference>
<accession>A0A1V9ZZ52</accession>
<evidence type="ECO:0000259" key="6">
    <source>
        <dbReference type="PROSITE" id="PS50016"/>
    </source>
</evidence>
<feature type="compositionally biased region" description="Low complexity" evidence="5">
    <location>
        <begin position="180"/>
        <end position="191"/>
    </location>
</feature>
<dbReference type="Gene3D" id="3.30.40.10">
    <property type="entry name" value="Zinc/RING finger domain, C3HC4 (zinc finger)"/>
    <property type="match status" value="2"/>
</dbReference>
<evidence type="ECO:0000256" key="3">
    <source>
        <dbReference type="ARBA" id="ARBA00022833"/>
    </source>
</evidence>
<feature type="compositionally biased region" description="Acidic residues" evidence="5">
    <location>
        <begin position="80"/>
        <end position="90"/>
    </location>
</feature>
<dbReference type="PANTHER" id="PTHR24102:SF28">
    <property type="entry name" value="PHD-TYPE DOMAIN-CONTAINING PROTEIN"/>
    <property type="match status" value="1"/>
</dbReference>
<dbReference type="InterPro" id="IPR011011">
    <property type="entry name" value="Znf_FYVE_PHD"/>
</dbReference>
<feature type="domain" description="PHD-type" evidence="6">
    <location>
        <begin position="293"/>
        <end position="343"/>
    </location>
</feature>
<evidence type="ECO:0000256" key="5">
    <source>
        <dbReference type="SAM" id="MobiDB-lite"/>
    </source>
</evidence>
<dbReference type="SUPFAM" id="SSF57903">
    <property type="entry name" value="FYVE/PHD zinc finger"/>
    <property type="match status" value="2"/>
</dbReference>
<feature type="compositionally biased region" description="Polar residues" evidence="5">
    <location>
        <begin position="193"/>
        <end position="205"/>
    </location>
</feature>
<dbReference type="SMART" id="SM00249">
    <property type="entry name" value="PHD"/>
    <property type="match status" value="2"/>
</dbReference>
<dbReference type="PROSITE" id="PS50016">
    <property type="entry name" value="ZF_PHD_2"/>
    <property type="match status" value="2"/>
</dbReference>
<reference evidence="7 8" key="1">
    <citation type="journal article" date="2014" name="Genome Biol. Evol.">
        <title>The secreted proteins of Achlya hypogyna and Thraustotheca clavata identify the ancestral oomycete secretome and reveal gene acquisitions by horizontal gene transfer.</title>
        <authorList>
            <person name="Misner I."/>
            <person name="Blouin N."/>
            <person name="Leonard G."/>
            <person name="Richards T.A."/>
            <person name="Lane C.E."/>
        </authorList>
    </citation>
    <scope>NUCLEOTIDE SEQUENCE [LARGE SCALE GENOMIC DNA]</scope>
    <source>
        <strain evidence="7 8">ATCC 34112</strain>
    </source>
</reference>
<proteinExistence type="predicted"/>
<feature type="region of interest" description="Disordered" evidence="5">
    <location>
        <begin position="33"/>
        <end position="110"/>
    </location>
</feature>
<comment type="caution">
    <text evidence="7">The sequence shown here is derived from an EMBL/GenBank/DDBJ whole genome shotgun (WGS) entry which is preliminary data.</text>
</comment>
<feature type="region of interest" description="Disordered" evidence="5">
    <location>
        <begin position="167"/>
        <end position="215"/>
    </location>
</feature>
<dbReference type="AlphaFoldDB" id="A0A1V9ZZ52"/>
<dbReference type="OrthoDB" id="336088at2759"/>
<evidence type="ECO:0000256" key="1">
    <source>
        <dbReference type="ARBA" id="ARBA00022723"/>
    </source>
</evidence>
<dbReference type="GO" id="GO:0008270">
    <property type="term" value="F:zinc ion binding"/>
    <property type="evidence" value="ECO:0007669"/>
    <property type="project" value="UniProtKB-KW"/>
</dbReference>
<sequence length="598" mass="68058">MLKLGRGMVQMQYEPCESCGKSRVVALDNTAVPAAQASNEPMPSVDDMCHCKRRRVAKLDPSPSKNSSSFRRRSQYTYDPDLDDDEDDDSSVNNEDHSSDEYEAIPSQPKGTAYVPRCLKVRLRKVDDGYEIVPPKLPIKTPPMVIRLHRIGDGEYVALDQGQQHRKRRLEFHSGESDSSDSGNDSGLDSGAYSGSESVNSQPSSPVRKPHPSAAIPEGLALDDLNVAPWDMRVQGTNNRPQCESCGVGGRMICCERCPSVYHVDCLPMDHPYENVDPWWCPRCLQTPIGQQNKACRLCSSDGNLSQIILCDCCDDEYHLYCLSPPLTEVPSGDWFCPFCRSHNHVKRQCIKKKRKGRKKKRPLQFYYPSLLQETYEDLSILGRCRKFNPAKYGKKWIADDDRKLGNHQRKLRTFRDKVTSRNAVKPVFSKLKVDANMTYLNEIIYDEKAVTGMFNMVDLACARQRSSMDMSFGERAKEINRWRREWAKVPTTIDVYMRLLCHTADCLRIMKAVKNEAKLEPREPSPILPLKVSFGGPSVFAFPKPEYPPDTSDARLGLLRMDRSRENVLDPWFIMRMEALRIKDPMSLNLLLNSKSS</sequence>
<keyword evidence="1" id="KW-0479">Metal-binding</keyword>
<dbReference type="Proteomes" id="UP000243217">
    <property type="component" value="Unassembled WGS sequence"/>
</dbReference>
<evidence type="ECO:0000313" key="8">
    <source>
        <dbReference type="Proteomes" id="UP000243217"/>
    </source>
</evidence>
<dbReference type="STRING" id="74557.A0A1V9ZZ52"/>
<keyword evidence="2 4" id="KW-0863">Zinc-finger</keyword>
<dbReference type="EMBL" id="JNBS01000954">
    <property type="protein sequence ID" value="OQS03221.1"/>
    <property type="molecule type" value="Genomic_DNA"/>
</dbReference>